<comment type="caution">
    <text evidence="2">The sequence shown here is derived from an EMBL/GenBank/DDBJ whole genome shotgun (WGS) entry which is preliminary data.</text>
</comment>
<evidence type="ECO:0000313" key="2">
    <source>
        <dbReference type="EMBL" id="KAK3359436.1"/>
    </source>
</evidence>
<accession>A0AAJ0MHS7</accession>
<protein>
    <submittedName>
        <fullName evidence="2">Uncharacterized protein</fullName>
    </submittedName>
</protein>
<feature type="compositionally biased region" description="Basic and acidic residues" evidence="1">
    <location>
        <begin position="184"/>
        <end position="193"/>
    </location>
</feature>
<reference evidence="2" key="1">
    <citation type="journal article" date="2023" name="Mol. Phylogenet. Evol.">
        <title>Genome-scale phylogeny and comparative genomics of the fungal order Sordariales.</title>
        <authorList>
            <person name="Hensen N."/>
            <person name="Bonometti L."/>
            <person name="Westerberg I."/>
            <person name="Brannstrom I.O."/>
            <person name="Guillou S."/>
            <person name="Cros-Aarteil S."/>
            <person name="Calhoun S."/>
            <person name="Haridas S."/>
            <person name="Kuo A."/>
            <person name="Mondo S."/>
            <person name="Pangilinan J."/>
            <person name="Riley R."/>
            <person name="LaButti K."/>
            <person name="Andreopoulos B."/>
            <person name="Lipzen A."/>
            <person name="Chen C."/>
            <person name="Yan M."/>
            <person name="Daum C."/>
            <person name="Ng V."/>
            <person name="Clum A."/>
            <person name="Steindorff A."/>
            <person name="Ohm R.A."/>
            <person name="Martin F."/>
            <person name="Silar P."/>
            <person name="Natvig D.O."/>
            <person name="Lalanne C."/>
            <person name="Gautier V."/>
            <person name="Ament-Velasquez S.L."/>
            <person name="Kruys A."/>
            <person name="Hutchinson M.I."/>
            <person name="Powell A.J."/>
            <person name="Barry K."/>
            <person name="Miller A.N."/>
            <person name="Grigoriev I.V."/>
            <person name="Debuchy R."/>
            <person name="Gladieux P."/>
            <person name="Hiltunen Thoren M."/>
            <person name="Johannesson H."/>
        </authorList>
    </citation>
    <scope>NUCLEOTIDE SEQUENCE</scope>
    <source>
        <strain evidence="2">CBS 955.72</strain>
    </source>
</reference>
<sequence>MCQALPSTHPCGHPSYLWSYCPESGMSGEGGVPPDCDQRNFSRPATPSAGRCPLVHCRFVAGSSWTCCQCGGKNSTGWCLHHRDRWEQDAISGRAKWVGKCEHSCCFSCSREVPEDTTPAPGSHASRSRSESGPGQAPTRRASGDHHTSTKGSKIDKKRPRDKNSRKSKRAAGPEDVPIPSIEPDEKTDRVEDGPVDVDSGSKRKGKAKGSASSSSPGHKRRK</sequence>
<proteinExistence type="predicted"/>
<dbReference type="AlphaFoldDB" id="A0AAJ0MHS7"/>
<name>A0AAJ0MHS7_9PEZI</name>
<reference evidence="2" key="2">
    <citation type="submission" date="2023-06" db="EMBL/GenBank/DDBJ databases">
        <authorList>
            <consortium name="Lawrence Berkeley National Laboratory"/>
            <person name="Haridas S."/>
            <person name="Hensen N."/>
            <person name="Bonometti L."/>
            <person name="Westerberg I."/>
            <person name="Brannstrom I.O."/>
            <person name="Guillou S."/>
            <person name="Cros-Aarteil S."/>
            <person name="Calhoun S."/>
            <person name="Kuo A."/>
            <person name="Mondo S."/>
            <person name="Pangilinan J."/>
            <person name="Riley R."/>
            <person name="Labutti K."/>
            <person name="Andreopoulos B."/>
            <person name="Lipzen A."/>
            <person name="Chen C."/>
            <person name="Yanf M."/>
            <person name="Daum C."/>
            <person name="Ng V."/>
            <person name="Clum A."/>
            <person name="Steindorff A."/>
            <person name="Ohm R."/>
            <person name="Martin F."/>
            <person name="Silar P."/>
            <person name="Natvig D."/>
            <person name="Lalanne C."/>
            <person name="Gautier V."/>
            <person name="Ament-Velasquez S.L."/>
            <person name="Kruys A."/>
            <person name="Hutchinson M.I."/>
            <person name="Powell A.J."/>
            <person name="Barry K."/>
            <person name="Miller A.N."/>
            <person name="Grigoriev I.V."/>
            <person name="Debuchy R."/>
            <person name="Gladieux P."/>
            <person name="Thoren M.H."/>
            <person name="Johannesson H."/>
        </authorList>
    </citation>
    <scope>NUCLEOTIDE SEQUENCE</scope>
    <source>
        <strain evidence="2">CBS 955.72</strain>
    </source>
</reference>
<feature type="compositionally biased region" description="Basic residues" evidence="1">
    <location>
        <begin position="156"/>
        <end position="170"/>
    </location>
</feature>
<gene>
    <name evidence="2" type="ORF">B0T25DRAFT_98416</name>
</gene>
<organism evidence="2 3">
    <name type="scientific">Lasiosphaeria hispida</name>
    <dbReference type="NCBI Taxonomy" id="260671"/>
    <lineage>
        <taxon>Eukaryota</taxon>
        <taxon>Fungi</taxon>
        <taxon>Dikarya</taxon>
        <taxon>Ascomycota</taxon>
        <taxon>Pezizomycotina</taxon>
        <taxon>Sordariomycetes</taxon>
        <taxon>Sordariomycetidae</taxon>
        <taxon>Sordariales</taxon>
        <taxon>Lasiosphaeriaceae</taxon>
        <taxon>Lasiosphaeria</taxon>
    </lineage>
</organism>
<keyword evidence="3" id="KW-1185">Reference proteome</keyword>
<evidence type="ECO:0000256" key="1">
    <source>
        <dbReference type="SAM" id="MobiDB-lite"/>
    </source>
</evidence>
<dbReference type="EMBL" id="JAUIQD010000002">
    <property type="protein sequence ID" value="KAK3359436.1"/>
    <property type="molecule type" value="Genomic_DNA"/>
</dbReference>
<evidence type="ECO:0000313" key="3">
    <source>
        <dbReference type="Proteomes" id="UP001275084"/>
    </source>
</evidence>
<feature type="region of interest" description="Disordered" evidence="1">
    <location>
        <begin position="112"/>
        <end position="223"/>
    </location>
</feature>
<dbReference type="Proteomes" id="UP001275084">
    <property type="component" value="Unassembled WGS sequence"/>
</dbReference>